<name>A0A1G9WA75_9FIRM</name>
<comment type="similarity">
    <text evidence="2">Belongs to the bacterial solute-binding protein SsuA/TauA family.</text>
</comment>
<evidence type="ECO:0000313" key="7">
    <source>
        <dbReference type="Proteomes" id="UP000214880"/>
    </source>
</evidence>
<evidence type="ECO:0000256" key="3">
    <source>
        <dbReference type="ARBA" id="ARBA00022729"/>
    </source>
</evidence>
<dbReference type="AlphaFoldDB" id="A0A1G9WA75"/>
<protein>
    <submittedName>
        <fullName evidence="6">NitT/TauT family transport system substrate-binding protein</fullName>
    </submittedName>
</protein>
<dbReference type="PANTHER" id="PTHR30024:SF47">
    <property type="entry name" value="TAURINE-BINDING PERIPLASMIC PROTEIN"/>
    <property type="match status" value="1"/>
</dbReference>
<organism evidence="6 7">
    <name type="scientific">Dendrosporobacter quercicolus</name>
    <dbReference type="NCBI Taxonomy" id="146817"/>
    <lineage>
        <taxon>Bacteria</taxon>
        <taxon>Bacillati</taxon>
        <taxon>Bacillota</taxon>
        <taxon>Negativicutes</taxon>
        <taxon>Selenomonadales</taxon>
        <taxon>Sporomusaceae</taxon>
        <taxon>Dendrosporobacter</taxon>
    </lineage>
</organism>
<dbReference type="InterPro" id="IPR001638">
    <property type="entry name" value="Solute-binding_3/MltF_N"/>
</dbReference>
<dbReference type="PROSITE" id="PS51257">
    <property type="entry name" value="PROKAR_LIPOPROTEIN"/>
    <property type="match status" value="1"/>
</dbReference>
<dbReference type="PANTHER" id="PTHR30024">
    <property type="entry name" value="ALIPHATIC SULFONATES-BINDING PROTEIN-RELATED"/>
    <property type="match status" value="1"/>
</dbReference>
<dbReference type="Proteomes" id="UP000214880">
    <property type="component" value="Unassembled WGS sequence"/>
</dbReference>
<dbReference type="SUPFAM" id="SSF53850">
    <property type="entry name" value="Periplasmic binding protein-like II"/>
    <property type="match status" value="1"/>
</dbReference>
<feature type="chain" id="PRO_5011552369" evidence="4">
    <location>
        <begin position="23"/>
        <end position="315"/>
    </location>
</feature>
<accession>A0A1G9WA75</accession>
<keyword evidence="7" id="KW-1185">Reference proteome</keyword>
<dbReference type="EMBL" id="FNHB01000007">
    <property type="protein sequence ID" value="SDM81116.1"/>
    <property type="molecule type" value="Genomic_DNA"/>
</dbReference>
<proteinExistence type="inferred from homology"/>
<dbReference type="Gene3D" id="3.40.190.10">
    <property type="entry name" value="Periplasmic binding protein-like II"/>
    <property type="match status" value="2"/>
</dbReference>
<comment type="subcellular location">
    <subcellularLocation>
        <location evidence="1">Periplasm</location>
    </subcellularLocation>
</comment>
<evidence type="ECO:0000256" key="2">
    <source>
        <dbReference type="ARBA" id="ARBA00010742"/>
    </source>
</evidence>
<keyword evidence="3 4" id="KW-0732">Signal</keyword>
<reference evidence="6 7" key="1">
    <citation type="submission" date="2016-10" db="EMBL/GenBank/DDBJ databases">
        <authorList>
            <person name="de Groot N.N."/>
        </authorList>
    </citation>
    <scope>NUCLEOTIDE SEQUENCE [LARGE SCALE GENOMIC DNA]</scope>
    <source>
        <strain evidence="6 7">DSM 1736</strain>
    </source>
</reference>
<dbReference type="GO" id="GO:0042597">
    <property type="term" value="C:periplasmic space"/>
    <property type="evidence" value="ECO:0007669"/>
    <property type="project" value="UniProtKB-SubCell"/>
</dbReference>
<evidence type="ECO:0000256" key="1">
    <source>
        <dbReference type="ARBA" id="ARBA00004418"/>
    </source>
</evidence>
<dbReference type="SMART" id="SM00062">
    <property type="entry name" value="PBPb"/>
    <property type="match status" value="1"/>
</dbReference>
<dbReference type="Pfam" id="PF09084">
    <property type="entry name" value="NMT1"/>
    <property type="match status" value="1"/>
</dbReference>
<feature type="domain" description="Solute-binding protein family 3/N-terminal" evidence="5">
    <location>
        <begin position="35"/>
        <end position="244"/>
    </location>
</feature>
<dbReference type="InterPro" id="IPR015168">
    <property type="entry name" value="SsuA/THI5"/>
</dbReference>
<gene>
    <name evidence="6" type="ORF">SAMN04488502_107162</name>
</gene>
<evidence type="ECO:0000259" key="5">
    <source>
        <dbReference type="SMART" id="SM00062"/>
    </source>
</evidence>
<feature type="signal peptide" evidence="4">
    <location>
        <begin position="1"/>
        <end position="22"/>
    </location>
</feature>
<dbReference type="STRING" id="146817.SAMN04488502_107162"/>
<sequence>MKKTMLLVITALLVLFAGCSNDKNPDSHSSAGEPQLRIGLMPDVDSIPFIIAREKGYFKEEGLSVTLEQFKSAMERDSALQSGKLDGVISDMLAQAFAKAGGFDTVITSLTTGSYKLVVNKNEPAQAVQDLKNKTVAISQNTIIDYVTDKIVSDGGLAAADIHKLVIPQIPARLEMLKNGKVAAATLPEPMATIAVKHGAKVVQSSEQLALNPGVLIFTTQSVNEKEAEIRAMYRAYRKAIDYLATEPVENYIDLLIAQGGFPDDVKGALVLPEYKQPAAPQHKDIDDVIAWLQARDLIPAKYQYDDLVDSRFVR</sequence>
<dbReference type="RefSeq" id="WP_092074194.1">
    <property type="nucleotide sequence ID" value="NZ_FNHB01000007.1"/>
</dbReference>
<dbReference type="OrthoDB" id="9815602at2"/>
<evidence type="ECO:0000313" key="6">
    <source>
        <dbReference type="EMBL" id="SDM81116.1"/>
    </source>
</evidence>
<evidence type="ECO:0000256" key="4">
    <source>
        <dbReference type="SAM" id="SignalP"/>
    </source>
</evidence>